<sequence length="280" mass="30227">MLKKQNRWIITTVMALVALAFAGLSIAPLLGAFQNTPQVAASPSSPQERLETEAKGYELVLQREPDNQAALRGLIEVRVQQGNIEAIVPVLEKLAEQNPDQADYQVLLAQTKQRTGDLEGAAQAYRTVLETRPGDINALKGLSDLLIQQERPQAAIGLLEETLNTADAVNQAQPGTIDPTSVRVLLGEVYFKQQRYEDAIATYDQAAQINPEDFRPILGKALVLQAQGKTEEAAPLFASAESLAPAQFKDQVKQLAAAPSPSPVPTTEVTPEEPAVESGE</sequence>
<name>A0A9E8ZPP4_9CYAN</name>
<evidence type="ECO:0000256" key="1">
    <source>
        <dbReference type="ARBA" id="ARBA00022737"/>
    </source>
</evidence>
<evidence type="ECO:0000313" key="6">
    <source>
        <dbReference type="Proteomes" id="UP001163152"/>
    </source>
</evidence>
<dbReference type="Pfam" id="PF13414">
    <property type="entry name" value="TPR_11"/>
    <property type="match status" value="1"/>
</dbReference>
<dbReference type="PANTHER" id="PTHR44943">
    <property type="entry name" value="CELLULOSE SYNTHASE OPERON PROTEIN C"/>
    <property type="match status" value="1"/>
</dbReference>
<dbReference type="PANTHER" id="PTHR44943:SF8">
    <property type="entry name" value="TPR REPEAT-CONTAINING PROTEIN MJ0263"/>
    <property type="match status" value="1"/>
</dbReference>
<proteinExistence type="predicted"/>
<feature type="region of interest" description="Disordered" evidence="4">
    <location>
        <begin position="252"/>
        <end position="280"/>
    </location>
</feature>
<dbReference type="AlphaFoldDB" id="A0A9E8ZPP4"/>
<dbReference type="Proteomes" id="UP001163152">
    <property type="component" value="Chromosome"/>
</dbReference>
<dbReference type="RefSeq" id="WP_268613019.1">
    <property type="nucleotide sequence ID" value="NZ_CP113797.1"/>
</dbReference>
<dbReference type="Gene3D" id="1.25.40.10">
    <property type="entry name" value="Tetratricopeptide repeat domain"/>
    <property type="match status" value="2"/>
</dbReference>
<keyword evidence="2 3" id="KW-0802">TPR repeat</keyword>
<feature type="compositionally biased region" description="Acidic residues" evidence="4">
    <location>
        <begin position="270"/>
        <end position="280"/>
    </location>
</feature>
<dbReference type="EMBL" id="CP113797">
    <property type="protein sequence ID" value="WAL62681.1"/>
    <property type="molecule type" value="Genomic_DNA"/>
</dbReference>
<accession>A0A9E8ZPP4</accession>
<dbReference type="SMART" id="SM00028">
    <property type="entry name" value="TPR"/>
    <property type="match status" value="3"/>
</dbReference>
<dbReference type="PROSITE" id="PS50293">
    <property type="entry name" value="TPR_REGION"/>
    <property type="match status" value="1"/>
</dbReference>
<gene>
    <name evidence="5" type="ORF">OXH18_12015</name>
</gene>
<dbReference type="KEGG" id="tsin:OXH18_12015"/>
<evidence type="ECO:0000256" key="4">
    <source>
        <dbReference type="SAM" id="MobiDB-lite"/>
    </source>
</evidence>
<dbReference type="InterPro" id="IPR011990">
    <property type="entry name" value="TPR-like_helical_dom_sf"/>
</dbReference>
<dbReference type="Pfam" id="PF14559">
    <property type="entry name" value="TPR_19"/>
    <property type="match status" value="2"/>
</dbReference>
<organism evidence="5 6">
    <name type="scientific">Thermocoleostomius sinensis A174</name>
    <dbReference type="NCBI Taxonomy" id="2016057"/>
    <lineage>
        <taxon>Bacteria</taxon>
        <taxon>Bacillati</taxon>
        <taxon>Cyanobacteriota</taxon>
        <taxon>Cyanophyceae</taxon>
        <taxon>Oculatellales</taxon>
        <taxon>Oculatellaceae</taxon>
        <taxon>Thermocoleostomius</taxon>
    </lineage>
</organism>
<evidence type="ECO:0000313" key="5">
    <source>
        <dbReference type="EMBL" id="WAL62681.1"/>
    </source>
</evidence>
<keyword evidence="1" id="KW-0677">Repeat</keyword>
<dbReference type="SUPFAM" id="SSF48452">
    <property type="entry name" value="TPR-like"/>
    <property type="match status" value="1"/>
</dbReference>
<dbReference type="InterPro" id="IPR019734">
    <property type="entry name" value="TPR_rpt"/>
</dbReference>
<feature type="repeat" description="TPR" evidence="3">
    <location>
        <begin position="180"/>
        <end position="213"/>
    </location>
</feature>
<keyword evidence="6" id="KW-1185">Reference proteome</keyword>
<dbReference type="PROSITE" id="PS50005">
    <property type="entry name" value="TPR"/>
    <property type="match status" value="1"/>
</dbReference>
<dbReference type="InterPro" id="IPR051685">
    <property type="entry name" value="Ycf3/AcsC/BcsC/TPR_MFPF"/>
</dbReference>
<evidence type="ECO:0000256" key="2">
    <source>
        <dbReference type="ARBA" id="ARBA00022803"/>
    </source>
</evidence>
<protein>
    <submittedName>
        <fullName evidence="5">Tetratricopeptide repeat protein</fullName>
    </submittedName>
</protein>
<evidence type="ECO:0000256" key="3">
    <source>
        <dbReference type="PROSITE-ProRule" id="PRU00339"/>
    </source>
</evidence>
<reference evidence="5" key="1">
    <citation type="submission" date="2022-12" db="EMBL/GenBank/DDBJ databases">
        <title>Polyphasic identification of a Novel Hot-Spring Cyanobacterium Ocullathermofonsia sinensis gen nov. sp. nov. and Genomic Insights on its Adaptations to the Thermal Habitat.</title>
        <authorList>
            <person name="Daroch M."/>
            <person name="Tang J."/>
            <person name="Jiang Y."/>
        </authorList>
    </citation>
    <scope>NUCLEOTIDE SEQUENCE</scope>
    <source>
        <strain evidence="5">PKUAC-SCTA174</strain>
    </source>
</reference>